<accession>A0AAN9AQC1</accession>
<keyword evidence="5" id="KW-0597">Phosphoprotein</keyword>
<dbReference type="PROSITE" id="PS50208">
    <property type="entry name" value="CASPASE_P20"/>
    <property type="match status" value="1"/>
</dbReference>
<dbReference type="InterPro" id="IPR016129">
    <property type="entry name" value="Caspase_his_AS"/>
</dbReference>
<evidence type="ECO:0000313" key="21">
    <source>
        <dbReference type="Proteomes" id="UP001374579"/>
    </source>
</evidence>
<comment type="subcellular location">
    <subcellularLocation>
        <location evidence="2">Cytoplasm</location>
    </subcellularLocation>
    <subcellularLocation>
        <location evidence="1">Nucleus</location>
    </subcellularLocation>
</comment>
<proteinExistence type="inferred from homology"/>
<evidence type="ECO:0000259" key="18">
    <source>
        <dbReference type="PROSITE" id="PS50207"/>
    </source>
</evidence>
<dbReference type="FunFam" id="3.40.50.1460:FF:000008">
    <property type="entry name" value="caspase-8 isoform X1"/>
    <property type="match status" value="1"/>
</dbReference>
<dbReference type="AlphaFoldDB" id="A0AAN9AQC1"/>
<dbReference type="Gene3D" id="3.40.50.1460">
    <property type="match status" value="1"/>
</dbReference>
<feature type="domain" description="Caspase family p20" evidence="19">
    <location>
        <begin position="307"/>
        <end position="430"/>
    </location>
</feature>
<keyword evidence="4" id="KW-0963">Cytoplasm</keyword>
<dbReference type="InterPro" id="IPR002138">
    <property type="entry name" value="Pept_C14_p10"/>
</dbReference>
<dbReference type="PROSITE" id="PS50207">
    <property type="entry name" value="CASPASE_P10"/>
    <property type="match status" value="1"/>
</dbReference>
<evidence type="ECO:0000256" key="13">
    <source>
        <dbReference type="ARBA" id="ARBA00051626"/>
    </source>
</evidence>
<evidence type="ECO:0000256" key="12">
    <source>
        <dbReference type="ARBA" id="ARBA00023242"/>
    </source>
</evidence>
<feature type="region of interest" description="Disordered" evidence="17">
    <location>
        <begin position="259"/>
        <end position="300"/>
    </location>
</feature>
<comment type="catalytic activity">
    <reaction evidence="13">
        <text>Strict requirement for Asp at position P1 and has a preferred cleavage sequence of (Leu/Asp/Val)-Glu-Thr-Asp-|-(Gly/Ser/Ala).</text>
        <dbReference type="EC" id="3.4.22.61"/>
    </reaction>
</comment>
<dbReference type="GO" id="GO:0004197">
    <property type="term" value="F:cysteine-type endopeptidase activity"/>
    <property type="evidence" value="ECO:0007669"/>
    <property type="project" value="InterPro"/>
</dbReference>
<feature type="domain" description="Caspase family p10" evidence="18">
    <location>
        <begin position="453"/>
        <end position="539"/>
    </location>
</feature>
<evidence type="ECO:0000256" key="17">
    <source>
        <dbReference type="SAM" id="MobiDB-lite"/>
    </source>
</evidence>
<keyword evidence="9" id="KW-0378">Hydrolase</keyword>
<dbReference type="GO" id="GO:0006915">
    <property type="term" value="P:apoptotic process"/>
    <property type="evidence" value="ECO:0007669"/>
    <property type="project" value="UniProtKB-KW"/>
</dbReference>
<comment type="similarity">
    <text evidence="3 16">Belongs to the peptidase C14A family.</text>
</comment>
<evidence type="ECO:0000256" key="2">
    <source>
        <dbReference type="ARBA" id="ARBA00004496"/>
    </source>
</evidence>
<evidence type="ECO:0000256" key="3">
    <source>
        <dbReference type="ARBA" id="ARBA00010134"/>
    </source>
</evidence>
<keyword evidence="11" id="KW-0865">Zymogen</keyword>
<evidence type="ECO:0000313" key="20">
    <source>
        <dbReference type="EMBL" id="KAK7091192.1"/>
    </source>
</evidence>
<dbReference type="PANTHER" id="PTHR48169:SF7">
    <property type="entry name" value="CASPASE 10"/>
    <property type="match status" value="1"/>
</dbReference>
<keyword evidence="10" id="KW-0788">Thiol protease</keyword>
<dbReference type="EC" id="3.4.22.61" evidence="14"/>
<evidence type="ECO:0000256" key="7">
    <source>
        <dbReference type="ARBA" id="ARBA00022703"/>
    </source>
</evidence>
<evidence type="ECO:0000256" key="6">
    <source>
        <dbReference type="ARBA" id="ARBA00022670"/>
    </source>
</evidence>
<dbReference type="PRINTS" id="PR00376">
    <property type="entry name" value="IL1BCENZYME"/>
</dbReference>
<evidence type="ECO:0000256" key="16">
    <source>
        <dbReference type="RuleBase" id="RU003971"/>
    </source>
</evidence>
<keyword evidence="21" id="KW-1185">Reference proteome</keyword>
<dbReference type="EMBL" id="JBAMIC010000022">
    <property type="protein sequence ID" value="KAK7091192.1"/>
    <property type="molecule type" value="Genomic_DNA"/>
</dbReference>
<dbReference type="GO" id="GO:0006508">
    <property type="term" value="P:proteolysis"/>
    <property type="evidence" value="ECO:0007669"/>
    <property type="project" value="UniProtKB-KW"/>
</dbReference>
<evidence type="ECO:0000256" key="15">
    <source>
        <dbReference type="ARBA" id="ARBA00068172"/>
    </source>
</evidence>
<dbReference type="Proteomes" id="UP001374579">
    <property type="component" value="Unassembled WGS sequence"/>
</dbReference>
<evidence type="ECO:0000259" key="19">
    <source>
        <dbReference type="PROSITE" id="PS50208"/>
    </source>
</evidence>
<evidence type="ECO:0000256" key="8">
    <source>
        <dbReference type="ARBA" id="ARBA00022737"/>
    </source>
</evidence>
<dbReference type="PANTHER" id="PTHR48169">
    <property type="entry name" value="DED DOMAIN-CONTAINING PROTEIN"/>
    <property type="match status" value="1"/>
</dbReference>
<dbReference type="SMART" id="SM00115">
    <property type="entry name" value="CASc"/>
    <property type="match status" value="1"/>
</dbReference>
<dbReference type="Gene3D" id="3.40.140.10">
    <property type="entry name" value="Cytidine Deaminase, domain 2"/>
    <property type="match status" value="1"/>
</dbReference>
<evidence type="ECO:0000256" key="1">
    <source>
        <dbReference type="ARBA" id="ARBA00004123"/>
    </source>
</evidence>
<evidence type="ECO:0000256" key="14">
    <source>
        <dbReference type="ARBA" id="ARBA00066479"/>
    </source>
</evidence>
<evidence type="ECO:0000256" key="11">
    <source>
        <dbReference type="ARBA" id="ARBA00023145"/>
    </source>
</evidence>
<sequence>MASVTRLDRSDLDVFLKSGIHEPNGARPAPASNPRRSAAIAYAPDLGLGKAFRTEHSGSETAIRSMFKEVERYRQEFSPKIICLKIYCNYSPTSNCTEHIIGHIKQWKEQNITVSVSIIFAALYHVNRQSCRAACKHKSTLKQKSDSNAKGLQVLNSYKGIIEISPFRPPPTSDWTDLMRWNNLHIEGVPDEQRKREDAKTIKDFNALLTEEIPESAVDRRFPSICPAESVSASAPESRSYMPIDPSGHQSFSQRAAPIARPGPSGLQSQAMVSSSQAAPEETMSTTPPPGSQGPSGPQYYRMTNNRRGICLILNNKFAGGPHQRRGTETDTENLQMTFKALGFLVEVKDDLTAEEMCTFVADSAKRDHRNFDCFVCCILTHGTEGGLQGNDVTSIVRLDKLAEPLYTSKCPSLGGKPKLFFTQACRGSNKQGAAEVDSDNITSMESEEEDATTRKIPDRADFFYSYATTDGHVSYRHPTKGSRYVSVLCHVLNQYSDDDNYDINDIMTIVHNEVSNKKGQTQMPSYESTLTKKLIFMPLLTPVSGFSYSSNMLLHLATL</sequence>
<organism evidence="20 21">
    <name type="scientific">Littorina saxatilis</name>
    <dbReference type="NCBI Taxonomy" id="31220"/>
    <lineage>
        <taxon>Eukaryota</taxon>
        <taxon>Metazoa</taxon>
        <taxon>Spiralia</taxon>
        <taxon>Lophotrochozoa</taxon>
        <taxon>Mollusca</taxon>
        <taxon>Gastropoda</taxon>
        <taxon>Caenogastropoda</taxon>
        <taxon>Littorinimorpha</taxon>
        <taxon>Littorinoidea</taxon>
        <taxon>Littorinidae</taxon>
        <taxon>Littorina</taxon>
    </lineage>
</organism>
<dbReference type="CDD" id="cd00032">
    <property type="entry name" value="CASc"/>
    <property type="match status" value="1"/>
</dbReference>
<name>A0AAN9AQC1_9CAEN</name>
<dbReference type="PROSITE" id="PS01121">
    <property type="entry name" value="CASPASE_HIS"/>
    <property type="match status" value="1"/>
</dbReference>
<dbReference type="GO" id="GO:0005737">
    <property type="term" value="C:cytoplasm"/>
    <property type="evidence" value="ECO:0007669"/>
    <property type="project" value="UniProtKB-SubCell"/>
</dbReference>
<dbReference type="GO" id="GO:0042981">
    <property type="term" value="P:regulation of apoptotic process"/>
    <property type="evidence" value="ECO:0007669"/>
    <property type="project" value="UniProtKB-ARBA"/>
</dbReference>
<dbReference type="InterPro" id="IPR011600">
    <property type="entry name" value="Pept_C14_caspase"/>
</dbReference>
<feature type="compositionally biased region" description="Low complexity" evidence="17">
    <location>
        <begin position="268"/>
        <end position="279"/>
    </location>
</feature>
<comment type="caution">
    <text evidence="20">The sequence shown here is derived from an EMBL/GenBank/DDBJ whole genome shotgun (WGS) entry which is preliminary data.</text>
</comment>
<dbReference type="GO" id="GO:0005886">
    <property type="term" value="C:plasma membrane"/>
    <property type="evidence" value="ECO:0007669"/>
    <property type="project" value="UniProtKB-ARBA"/>
</dbReference>
<keyword evidence="12" id="KW-0539">Nucleus</keyword>
<keyword evidence="8" id="KW-0677">Repeat</keyword>
<reference evidence="20 21" key="1">
    <citation type="submission" date="2024-02" db="EMBL/GenBank/DDBJ databases">
        <title>Chromosome-scale genome assembly of the rough periwinkle Littorina saxatilis.</title>
        <authorList>
            <person name="De Jode A."/>
            <person name="Faria R."/>
            <person name="Formenti G."/>
            <person name="Sims Y."/>
            <person name="Smith T.P."/>
            <person name="Tracey A."/>
            <person name="Wood J.M.D."/>
            <person name="Zagrodzka Z.B."/>
            <person name="Johannesson K."/>
            <person name="Butlin R.K."/>
            <person name="Leder E.H."/>
        </authorList>
    </citation>
    <scope>NUCLEOTIDE SEQUENCE [LARGE SCALE GENOMIC DNA]</scope>
    <source>
        <strain evidence="20">Snail1</strain>
        <tissue evidence="20">Muscle</tissue>
    </source>
</reference>
<dbReference type="InterPro" id="IPR029030">
    <property type="entry name" value="Caspase-like_dom_sf"/>
</dbReference>
<dbReference type="GO" id="GO:0051604">
    <property type="term" value="P:protein maturation"/>
    <property type="evidence" value="ECO:0007669"/>
    <property type="project" value="UniProtKB-ARBA"/>
</dbReference>
<dbReference type="SUPFAM" id="SSF52129">
    <property type="entry name" value="Caspase-like"/>
    <property type="match status" value="1"/>
</dbReference>
<gene>
    <name evidence="20" type="ORF">V1264_008913</name>
</gene>
<evidence type="ECO:0000256" key="9">
    <source>
        <dbReference type="ARBA" id="ARBA00022801"/>
    </source>
</evidence>
<dbReference type="Pfam" id="PF18775">
    <property type="entry name" value="APOBEC4"/>
    <property type="match status" value="1"/>
</dbReference>
<dbReference type="InterPro" id="IPR015917">
    <property type="entry name" value="Pept_C14A"/>
</dbReference>
<protein>
    <recommendedName>
        <fullName evidence="15">Caspase-8</fullName>
        <ecNumber evidence="14">3.4.22.61</ecNumber>
    </recommendedName>
</protein>
<keyword evidence="6" id="KW-0645">Protease</keyword>
<dbReference type="InterPro" id="IPR001309">
    <property type="entry name" value="Pept_C14_p20"/>
</dbReference>
<dbReference type="GO" id="GO:0032991">
    <property type="term" value="C:protein-containing complex"/>
    <property type="evidence" value="ECO:0007669"/>
    <property type="project" value="UniProtKB-ARBA"/>
</dbReference>
<evidence type="ECO:0000256" key="10">
    <source>
        <dbReference type="ARBA" id="ARBA00022807"/>
    </source>
</evidence>
<keyword evidence="7" id="KW-0053">Apoptosis</keyword>
<dbReference type="Pfam" id="PF00656">
    <property type="entry name" value="Peptidase_C14"/>
    <property type="match status" value="1"/>
</dbReference>
<evidence type="ECO:0000256" key="4">
    <source>
        <dbReference type="ARBA" id="ARBA00022490"/>
    </source>
</evidence>
<dbReference type="GO" id="GO:0005634">
    <property type="term" value="C:nucleus"/>
    <property type="evidence" value="ECO:0007669"/>
    <property type="project" value="UniProtKB-SubCell"/>
</dbReference>
<evidence type="ECO:0000256" key="5">
    <source>
        <dbReference type="ARBA" id="ARBA00022553"/>
    </source>
</evidence>